<feature type="domain" description="Rab3GAP regulatory subunit C-terminal" evidence="2">
    <location>
        <begin position="22"/>
        <end position="71"/>
    </location>
</feature>
<dbReference type="AlphaFoldDB" id="A0A9D4KY63"/>
<organism evidence="3 4">
    <name type="scientific">Dreissena polymorpha</name>
    <name type="common">Zebra mussel</name>
    <name type="synonym">Mytilus polymorpha</name>
    <dbReference type="NCBI Taxonomy" id="45954"/>
    <lineage>
        <taxon>Eukaryota</taxon>
        <taxon>Metazoa</taxon>
        <taxon>Spiralia</taxon>
        <taxon>Lophotrochozoa</taxon>
        <taxon>Mollusca</taxon>
        <taxon>Bivalvia</taxon>
        <taxon>Autobranchia</taxon>
        <taxon>Heteroconchia</taxon>
        <taxon>Euheterodonta</taxon>
        <taxon>Imparidentia</taxon>
        <taxon>Neoheterodontei</taxon>
        <taxon>Myida</taxon>
        <taxon>Dreissenoidea</taxon>
        <taxon>Dreissenidae</taxon>
        <taxon>Dreissena</taxon>
    </lineage>
</organism>
<dbReference type="EMBL" id="JAIWYP010000003">
    <property type="protein sequence ID" value="KAH3848315.1"/>
    <property type="molecule type" value="Genomic_DNA"/>
</dbReference>
<keyword evidence="4" id="KW-1185">Reference proteome</keyword>
<gene>
    <name evidence="3" type="ORF">DPMN_090675</name>
</gene>
<name>A0A9D4KY63_DREPO</name>
<evidence type="ECO:0000313" key="4">
    <source>
        <dbReference type="Proteomes" id="UP000828390"/>
    </source>
</evidence>
<evidence type="ECO:0000256" key="1">
    <source>
        <dbReference type="SAM" id="MobiDB-lite"/>
    </source>
</evidence>
<evidence type="ECO:0000313" key="3">
    <source>
        <dbReference type="EMBL" id="KAH3848315.1"/>
    </source>
</evidence>
<dbReference type="Proteomes" id="UP000828390">
    <property type="component" value="Unassembled WGS sequence"/>
</dbReference>
<feature type="region of interest" description="Disordered" evidence="1">
    <location>
        <begin position="1"/>
        <end position="26"/>
    </location>
</feature>
<reference evidence="3" key="1">
    <citation type="journal article" date="2019" name="bioRxiv">
        <title>The Genome of the Zebra Mussel, Dreissena polymorpha: A Resource for Invasive Species Research.</title>
        <authorList>
            <person name="McCartney M.A."/>
            <person name="Auch B."/>
            <person name="Kono T."/>
            <person name="Mallez S."/>
            <person name="Zhang Y."/>
            <person name="Obille A."/>
            <person name="Becker A."/>
            <person name="Abrahante J.E."/>
            <person name="Garbe J."/>
            <person name="Badalamenti J.P."/>
            <person name="Herman A."/>
            <person name="Mangelson H."/>
            <person name="Liachko I."/>
            <person name="Sullivan S."/>
            <person name="Sone E.D."/>
            <person name="Koren S."/>
            <person name="Silverstein K.A.T."/>
            <person name="Beckman K.B."/>
            <person name="Gohl D.M."/>
        </authorList>
    </citation>
    <scope>NUCLEOTIDE SEQUENCE</scope>
    <source>
        <strain evidence="3">Duluth1</strain>
        <tissue evidence="3">Whole animal</tissue>
    </source>
</reference>
<sequence>MREFCPLSSSDNAGSPPSVSVSKLRSSEAGRWPGTILDLADQFGLDLDQLKQHQVCELYSAGFDKLAEEVHTGFYLDLVCKFLEWCQFAV</sequence>
<feature type="compositionally biased region" description="Polar residues" evidence="1">
    <location>
        <begin position="7"/>
        <end position="24"/>
    </location>
</feature>
<accession>A0A9D4KY63</accession>
<proteinExistence type="predicted"/>
<dbReference type="InterPro" id="IPR029257">
    <property type="entry name" value="RAB3GAP2_C"/>
</dbReference>
<dbReference type="Pfam" id="PF14656">
    <property type="entry name" value="RAB3GAP2_C"/>
    <property type="match status" value="1"/>
</dbReference>
<comment type="caution">
    <text evidence="3">The sequence shown here is derived from an EMBL/GenBank/DDBJ whole genome shotgun (WGS) entry which is preliminary data.</text>
</comment>
<evidence type="ECO:0000259" key="2">
    <source>
        <dbReference type="Pfam" id="PF14656"/>
    </source>
</evidence>
<protein>
    <recommendedName>
        <fullName evidence="2">Rab3GAP regulatory subunit C-terminal domain-containing protein</fullName>
    </recommendedName>
</protein>
<reference evidence="3" key="2">
    <citation type="submission" date="2020-11" db="EMBL/GenBank/DDBJ databases">
        <authorList>
            <person name="McCartney M.A."/>
            <person name="Auch B."/>
            <person name="Kono T."/>
            <person name="Mallez S."/>
            <person name="Becker A."/>
            <person name="Gohl D.M."/>
            <person name="Silverstein K.A.T."/>
            <person name="Koren S."/>
            <person name="Bechman K.B."/>
            <person name="Herman A."/>
            <person name="Abrahante J.E."/>
            <person name="Garbe J."/>
        </authorList>
    </citation>
    <scope>NUCLEOTIDE SEQUENCE</scope>
    <source>
        <strain evidence="3">Duluth1</strain>
        <tissue evidence="3">Whole animal</tissue>
    </source>
</reference>